<evidence type="ECO:0000313" key="1">
    <source>
        <dbReference type="EMBL" id="QHZ59870.1"/>
    </source>
</evidence>
<dbReference type="GeneID" id="55626564"/>
<proteinExistence type="predicted"/>
<organism evidence="1 2">
    <name type="scientific">Alteromonas phage vB_AmeM_PT11-V22</name>
    <dbReference type="NCBI Taxonomy" id="2704031"/>
    <lineage>
        <taxon>Viruses</taxon>
        <taxon>Duplodnaviria</taxon>
        <taxon>Heunggongvirae</taxon>
        <taxon>Uroviricota</taxon>
        <taxon>Caudoviricetes</taxon>
        <taxon>Myoalterovirus</taxon>
        <taxon>Myoalterovirus PT11V22</taxon>
    </lineage>
</organism>
<reference evidence="1 2" key="1">
    <citation type="submission" date="2019-12" db="EMBL/GenBank/DDBJ databases">
        <title>Alteromonas phage V22 represents a new genus of marine bacteriophages that requires a novel tail fiber chaperone for host recognition.</title>
        <authorList>
            <person name="Gonzalez-Serrano R."/>
            <person name="Dunne M."/>
            <person name="Rosselli R."/>
            <person name="Martin-Cuadrado A.-B."/>
            <person name="Grosboillot V."/>
            <person name="Zinsli L."/>
            <person name="Roda-Garcia J.J."/>
            <person name="Loessner M.J."/>
            <person name="Rodriguez-Valera F."/>
        </authorList>
    </citation>
    <scope>NUCLEOTIDE SEQUENCE [LARGE SCALE GENOMIC DNA]</scope>
</reference>
<dbReference type="KEGG" id="vg:55626564"/>
<dbReference type="Proteomes" id="UP000479357">
    <property type="component" value="Segment"/>
</dbReference>
<dbReference type="RefSeq" id="YP_009855824.1">
    <property type="nucleotide sequence ID" value="NC_048847.1"/>
</dbReference>
<accession>A0A6C0R0T8</accession>
<dbReference type="EMBL" id="MN877442">
    <property type="protein sequence ID" value="QHZ59870.1"/>
    <property type="molecule type" value="Genomic_DNA"/>
</dbReference>
<evidence type="ECO:0000313" key="2">
    <source>
        <dbReference type="Proteomes" id="UP000479357"/>
    </source>
</evidence>
<protein>
    <submittedName>
        <fullName evidence="1">Uncharacterized protein</fullName>
    </submittedName>
</protein>
<keyword evidence="2" id="KW-1185">Reference proteome</keyword>
<name>A0A6C0R0T8_9CAUD</name>
<sequence length="126" mass="14531">MVNEHRPLDLLTDDVKLVWGGTPDKEGYRMEECSYMLNPVSEEITQAYYDQIQAKTCRKGLIAVLKHMEENNIAIVGTRGYVYTASGQASLVENFNPWYENALTRGMGIRDKMKEIYMRETSIEKE</sequence>